<dbReference type="InterPro" id="IPR013786">
    <property type="entry name" value="AcylCoA_DH/ox_N"/>
</dbReference>
<dbReference type="InterPro" id="IPR006091">
    <property type="entry name" value="Acyl-CoA_Oxase/DH_mid-dom"/>
</dbReference>
<evidence type="ECO:0000256" key="6">
    <source>
        <dbReference type="RuleBase" id="RU362125"/>
    </source>
</evidence>
<gene>
    <name evidence="10" type="ORF">ACFQDM_13080</name>
</gene>
<evidence type="ECO:0000256" key="5">
    <source>
        <dbReference type="ARBA" id="ARBA00023002"/>
    </source>
</evidence>
<comment type="similarity">
    <text evidence="2 6">Belongs to the acyl-CoA dehydrogenase family.</text>
</comment>
<name>A0ABW1SBG9_9PROT</name>
<proteinExistence type="inferred from homology"/>
<evidence type="ECO:0000259" key="8">
    <source>
        <dbReference type="Pfam" id="PF02770"/>
    </source>
</evidence>
<reference evidence="11" key="1">
    <citation type="journal article" date="2019" name="Int. J. Syst. Evol. Microbiol.">
        <title>The Global Catalogue of Microorganisms (GCM) 10K type strain sequencing project: providing services to taxonomists for standard genome sequencing and annotation.</title>
        <authorList>
            <consortium name="The Broad Institute Genomics Platform"/>
            <consortium name="The Broad Institute Genome Sequencing Center for Infectious Disease"/>
            <person name="Wu L."/>
            <person name="Ma J."/>
        </authorList>
    </citation>
    <scope>NUCLEOTIDE SEQUENCE [LARGE SCALE GENOMIC DNA]</scope>
    <source>
        <strain evidence="11">CGMCC-1.15741</strain>
    </source>
</reference>
<sequence length="378" mass="40200">MTFVLTEEQNMLRDAAMDFSKEQLSLTHFRQQRDAGANGKDADSWSSMSEMGWAGVLVPEEFGGSDFGYVGLGQVLEAQGRTLASTPLLQTALIGVSALMLGGSAAQREKLLPKIAEGAITTALAVDEKTHHAPLKTAMKAEKSGSGFTLTGKKTFVDDGHSADLLIVAARTSGAPGDKAGITLFLVPRDASGISVQELKTLDYHGAANISFDGVEVSADDVLGPVDGGWDILEGILDRACIGMASEMLGTAIAAFEMTHEYLQTRKQFGQLIGSFQSLQHRAAIMFSELEQTRSCVAAALSALDENANNISQMASLAKARACDTLHLVSNETIQMHGGIGMTDAHDSGFYIKRARVQEALYGGAGYHKDRYATSLGF</sequence>
<feature type="domain" description="Acyl-CoA dehydrogenase/oxidase N-terminal" evidence="9">
    <location>
        <begin position="6"/>
        <end position="118"/>
    </location>
</feature>
<dbReference type="PANTHER" id="PTHR43884:SF20">
    <property type="entry name" value="ACYL-COA DEHYDROGENASE FADE28"/>
    <property type="match status" value="1"/>
</dbReference>
<evidence type="ECO:0000313" key="10">
    <source>
        <dbReference type="EMBL" id="MFC6199021.1"/>
    </source>
</evidence>
<dbReference type="EMBL" id="JBHSSW010000017">
    <property type="protein sequence ID" value="MFC6199021.1"/>
    <property type="molecule type" value="Genomic_DNA"/>
</dbReference>
<dbReference type="CDD" id="cd00567">
    <property type="entry name" value="ACAD"/>
    <property type="match status" value="1"/>
</dbReference>
<keyword evidence="3 6" id="KW-0285">Flavoprotein</keyword>
<dbReference type="InterPro" id="IPR036250">
    <property type="entry name" value="AcylCo_DH-like_C"/>
</dbReference>
<dbReference type="SUPFAM" id="SSF47203">
    <property type="entry name" value="Acyl-CoA dehydrogenase C-terminal domain-like"/>
    <property type="match status" value="1"/>
</dbReference>
<dbReference type="GO" id="GO:0016491">
    <property type="term" value="F:oxidoreductase activity"/>
    <property type="evidence" value="ECO:0007669"/>
    <property type="project" value="UniProtKB-KW"/>
</dbReference>
<protein>
    <submittedName>
        <fullName evidence="10">Acyl-CoA dehydrogenase family protein</fullName>
        <ecNumber evidence="10">1.-.-.-</ecNumber>
    </submittedName>
</protein>
<comment type="caution">
    <text evidence="10">The sequence shown here is derived from an EMBL/GenBank/DDBJ whole genome shotgun (WGS) entry which is preliminary data.</text>
</comment>
<evidence type="ECO:0000256" key="4">
    <source>
        <dbReference type="ARBA" id="ARBA00022827"/>
    </source>
</evidence>
<organism evidence="10 11">
    <name type="scientific">Ponticaulis profundi</name>
    <dbReference type="NCBI Taxonomy" id="2665222"/>
    <lineage>
        <taxon>Bacteria</taxon>
        <taxon>Pseudomonadati</taxon>
        <taxon>Pseudomonadota</taxon>
        <taxon>Alphaproteobacteria</taxon>
        <taxon>Hyphomonadales</taxon>
        <taxon>Hyphomonadaceae</taxon>
        <taxon>Ponticaulis</taxon>
    </lineage>
</organism>
<evidence type="ECO:0000259" key="7">
    <source>
        <dbReference type="Pfam" id="PF00441"/>
    </source>
</evidence>
<dbReference type="Pfam" id="PF02771">
    <property type="entry name" value="Acyl-CoA_dh_N"/>
    <property type="match status" value="1"/>
</dbReference>
<accession>A0ABW1SBG9</accession>
<evidence type="ECO:0000256" key="1">
    <source>
        <dbReference type="ARBA" id="ARBA00001974"/>
    </source>
</evidence>
<feature type="domain" description="Acyl-CoA dehydrogenase/oxidase C-terminal" evidence="7">
    <location>
        <begin position="228"/>
        <end position="371"/>
    </location>
</feature>
<evidence type="ECO:0000259" key="9">
    <source>
        <dbReference type="Pfam" id="PF02771"/>
    </source>
</evidence>
<keyword evidence="11" id="KW-1185">Reference proteome</keyword>
<keyword evidence="4 6" id="KW-0274">FAD</keyword>
<dbReference type="InterPro" id="IPR009100">
    <property type="entry name" value="AcylCoA_DH/oxidase_NM_dom_sf"/>
</dbReference>
<dbReference type="InterPro" id="IPR009075">
    <property type="entry name" value="AcylCo_DH/oxidase_C"/>
</dbReference>
<dbReference type="RefSeq" id="WP_377379740.1">
    <property type="nucleotide sequence ID" value="NZ_JBHSSW010000017.1"/>
</dbReference>
<dbReference type="Pfam" id="PF02770">
    <property type="entry name" value="Acyl-CoA_dh_M"/>
    <property type="match status" value="1"/>
</dbReference>
<comment type="cofactor">
    <cofactor evidence="1 6">
        <name>FAD</name>
        <dbReference type="ChEBI" id="CHEBI:57692"/>
    </cofactor>
</comment>
<dbReference type="PANTHER" id="PTHR43884">
    <property type="entry name" value="ACYL-COA DEHYDROGENASE"/>
    <property type="match status" value="1"/>
</dbReference>
<dbReference type="Gene3D" id="2.40.110.10">
    <property type="entry name" value="Butyryl-CoA Dehydrogenase, subunit A, domain 2"/>
    <property type="match status" value="1"/>
</dbReference>
<dbReference type="Gene3D" id="1.20.140.10">
    <property type="entry name" value="Butyryl-CoA Dehydrogenase, subunit A, domain 3"/>
    <property type="match status" value="1"/>
</dbReference>
<dbReference type="InterPro" id="IPR046373">
    <property type="entry name" value="Acyl-CoA_Oxase/DH_mid-dom_sf"/>
</dbReference>
<dbReference type="Pfam" id="PF00441">
    <property type="entry name" value="Acyl-CoA_dh_1"/>
    <property type="match status" value="1"/>
</dbReference>
<feature type="domain" description="Acyl-CoA oxidase/dehydrogenase middle" evidence="8">
    <location>
        <begin position="133"/>
        <end position="214"/>
    </location>
</feature>
<dbReference type="Proteomes" id="UP001596303">
    <property type="component" value="Unassembled WGS sequence"/>
</dbReference>
<dbReference type="SUPFAM" id="SSF56645">
    <property type="entry name" value="Acyl-CoA dehydrogenase NM domain-like"/>
    <property type="match status" value="1"/>
</dbReference>
<evidence type="ECO:0000256" key="2">
    <source>
        <dbReference type="ARBA" id="ARBA00009347"/>
    </source>
</evidence>
<dbReference type="InterPro" id="IPR037069">
    <property type="entry name" value="AcylCoA_DH/ox_N_sf"/>
</dbReference>
<dbReference type="Gene3D" id="1.10.540.10">
    <property type="entry name" value="Acyl-CoA dehydrogenase/oxidase, N-terminal domain"/>
    <property type="match status" value="1"/>
</dbReference>
<evidence type="ECO:0000256" key="3">
    <source>
        <dbReference type="ARBA" id="ARBA00022630"/>
    </source>
</evidence>
<keyword evidence="5 6" id="KW-0560">Oxidoreductase</keyword>
<evidence type="ECO:0000313" key="11">
    <source>
        <dbReference type="Proteomes" id="UP001596303"/>
    </source>
</evidence>
<dbReference type="EC" id="1.-.-.-" evidence="10"/>